<feature type="coiled-coil region" evidence="10">
    <location>
        <begin position="230"/>
        <end position="311"/>
    </location>
</feature>
<gene>
    <name evidence="14" type="primary">LOC114338425</name>
</gene>
<reference evidence="14" key="1">
    <citation type="submission" date="2025-04" db="UniProtKB">
        <authorList>
            <consortium name="RefSeq"/>
        </authorList>
    </citation>
    <scope>IDENTIFICATION</scope>
    <source>
        <tissue evidence="14">Whole insect</tissue>
    </source>
</reference>
<comment type="similarity">
    <text evidence="2">Belongs to the DRC9 family.</text>
</comment>
<dbReference type="PANTHER" id="PTHR14871">
    <property type="entry name" value="DYNEIN REGULATORY COMPLEX PROTEIN 9"/>
    <property type="match status" value="1"/>
</dbReference>
<dbReference type="GO" id="GO:0044782">
    <property type="term" value="P:cilium organization"/>
    <property type="evidence" value="ECO:0007669"/>
    <property type="project" value="TreeGrafter"/>
</dbReference>
<evidence type="ECO:0000313" key="14">
    <source>
        <dbReference type="RefSeq" id="XP_028144826.1"/>
    </source>
</evidence>
<dbReference type="KEGG" id="dvv:114338425"/>
<protein>
    <recommendedName>
        <fullName evidence="3">Dynein regulatory complex protein 9</fullName>
    </recommendedName>
    <alternativeName>
        <fullName evidence="9">IQ domain-containing protein G</fullName>
    </alternativeName>
</protein>
<keyword evidence="7" id="KW-0206">Cytoskeleton</keyword>
<dbReference type="Pfam" id="PF00612">
    <property type="entry name" value="IQ"/>
    <property type="match status" value="1"/>
</dbReference>
<keyword evidence="10" id="KW-0175">Coiled coil</keyword>
<evidence type="ECO:0000256" key="6">
    <source>
        <dbReference type="ARBA" id="ARBA00023069"/>
    </source>
</evidence>
<evidence type="ECO:0000256" key="3">
    <source>
        <dbReference type="ARBA" id="ARBA00013738"/>
    </source>
</evidence>
<dbReference type="PROSITE" id="PS50096">
    <property type="entry name" value="IQ"/>
    <property type="match status" value="1"/>
</dbReference>
<dbReference type="InParanoid" id="A0A6P7G6W5"/>
<dbReference type="GeneID" id="114338425"/>
<dbReference type="Proteomes" id="UP001652700">
    <property type="component" value="Unplaced"/>
</dbReference>
<dbReference type="InterPro" id="IPR000048">
    <property type="entry name" value="IQ_motif_EF-hand-BS"/>
</dbReference>
<comment type="subcellular location">
    <subcellularLocation>
        <location evidence="1">Cytoplasm</location>
        <location evidence="1">Cytoskeleton</location>
        <location evidence="1">Flagellum axoneme</location>
    </subcellularLocation>
</comment>
<dbReference type="EnsemblMetazoa" id="XM_050644093.1">
    <property type="protein sequence ID" value="XP_050500050.1"/>
    <property type="gene ID" value="LOC114338425"/>
</dbReference>
<dbReference type="SMART" id="SM00015">
    <property type="entry name" value="IQ"/>
    <property type="match status" value="1"/>
</dbReference>
<evidence type="ECO:0000256" key="11">
    <source>
        <dbReference type="SAM" id="MobiDB-lite"/>
    </source>
</evidence>
<dbReference type="InterPro" id="IPR042618">
    <property type="entry name" value="IQCG"/>
</dbReference>
<keyword evidence="4" id="KW-0963">Cytoplasm</keyword>
<keyword evidence="8" id="KW-0966">Cell projection</keyword>
<evidence type="ECO:0000256" key="10">
    <source>
        <dbReference type="SAM" id="Coils"/>
    </source>
</evidence>
<dbReference type="RefSeq" id="XP_028144826.1">
    <property type="nucleotide sequence ID" value="XM_028289025.1"/>
</dbReference>
<evidence type="ECO:0000256" key="1">
    <source>
        <dbReference type="ARBA" id="ARBA00004611"/>
    </source>
</evidence>
<evidence type="ECO:0000256" key="2">
    <source>
        <dbReference type="ARBA" id="ARBA00008222"/>
    </source>
</evidence>
<organism evidence="14">
    <name type="scientific">Diabrotica virgifera virgifera</name>
    <name type="common">western corn rootworm</name>
    <dbReference type="NCBI Taxonomy" id="50390"/>
    <lineage>
        <taxon>Eukaryota</taxon>
        <taxon>Metazoa</taxon>
        <taxon>Ecdysozoa</taxon>
        <taxon>Arthropoda</taxon>
        <taxon>Hexapoda</taxon>
        <taxon>Insecta</taxon>
        <taxon>Pterygota</taxon>
        <taxon>Neoptera</taxon>
        <taxon>Endopterygota</taxon>
        <taxon>Coleoptera</taxon>
        <taxon>Polyphaga</taxon>
        <taxon>Cucujiformia</taxon>
        <taxon>Chrysomeloidea</taxon>
        <taxon>Chrysomelidae</taxon>
        <taxon>Galerucinae</taxon>
        <taxon>Diabroticina</taxon>
        <taxon>Diabroticites</taxon>
        <taxon>Diabrotica</taxon>
    </lineage>
</organism>
<proteinExistence type="inferred from homology"/>
<dbReference type="OrthoDB" id="10254713at2759"/>
<dbReference type="Gene3D" id="1.20.5.190">
    <property type="match status" value="1"/>
</dbReference>
<feature type="region of interest" description="Disordered" evidence="11">
    <location>
        <begin position="324"/>
        <end position="345"/>
    </location>
</feature>
<evidence type="ECO:0000313" key="13">
    <source>
        <dbReference type="Proteomes" id="UP001652700"/>
    </source>
</evidence>
<dbReference type="RefSeq" id="XP_050500050.1">
    <property type="nucleotide sequence ID" value="XM_050644093.1"/>
</dbReference>
<evidence type="ECO:0000256" key="7">
    <source>
        <dbReference type="ARBA" id="ARBA00023212"/>
    </source>
</evidence>
<accession>A0A6P7G6W5</accession>
<keyword evidence="6" id="KW-0969">Cilium</keyword>
<keyword evidence="5" id="KW-0282">Flagellum</keyword>
<evidence type="ECO:0000313" key="12">
    <source>
        <dbReference type="EnsemblMetazoa" id="XP_050500050.1"/>
    </source>
</evidence>
<dbReference type="GO" id="GO:0005737">
    <property type="term" value="C:cytoplasm"/>
    <property type="evidence" value="ECO:0007669"/>
    <property type="project" value="TreeGrafter"/>
</dbReference>
<feature type="compositionally biased region" description="Basic residues" evidence="11">
    <location>
        <begin position="324"/>
        <end position="339"/>
    </location>
</feature>
<keyword evidence="13" id="KW-1185">Reference proteome</keyword>
<reference evidence="12" key="2">
    <citation type="submission" date="2025-05" db="UniProtKB">
        <authorList>
            <consortium name="EnsemblMetazoa"/>
        </authorList>
    </citation>
    <scope>IDENTIFICATION</scope>
</reference>
<dbReference type="GO" id="GO:0031514">
    <property type="term" value="C:motile cilium"/>
    <property type="evidence" value="ECO:0007669"/>
    <property type="project" value="TreeGrafter"/>
</dbReference>
<sequence length="345" mass="40986">MSTEDQFQNVLHSEQNTSQDLSTEMCISVLQEMVDALLILKSIGHWPDIDSDIFEYDTPEQRFKKEIYQQGNVSESLCPQNFSFITIFATNLLEELKHERSYLKFSNSVSTIQKMQLDEELLLGETSKKEIIVKKLQMCLDSERDVSIDKLVSSMESIGKIKDQIENFYIQSEIKINYLKSWENSKLEMQEITFSKLIEEITEDIKTTEANINQDIRVHEEIEIAMSEIIQGFEERVEEWKNKYYEKSKEMNEKLDVLQTKQNKQLEIIANYKELYAKRQQEIDDYKKHKIEQERLRLEKEEKNKKATTIQAWWRGVMVRKGFGKFRKKKEKKGKKKSTDKKEKK</sequence>
<evidence type="ECO:0000256" key="5">
    <source>
        <dbReference type="ARBA" id="ARBA00022846"/>
    </source>
</evidence>
<dbReference type="AlphaFoldDB" id="A0A6P7G6W5"/>
<dbReference type="FunCoup" id="A0A6P7G6W5">
    <property type="interactions" value="30"/>
</dbReference>
<dbReference type="PANTHER" id="PTHR14871:SF1">
    <property type="entry name" value="DYNEIN REGULATORY COMPLEX PROTEIN 9"/>
    <property type="match status" value="1"/>
</dbReference>
<name>A0A6P7G6W5_DIAVI</name>
<evidence type="ECO:0000256" key="8">
    <source>
        <dbReference type="ARBA" id="ARBA00023273"/>
    </source>
</evidence>
<evidence type="ECO:0000256" key="4">
    <source>
        <dbReference type="ARBA" id="ARBA00022490"/>
    </source>
</evidence>
<evidence type="ECO:0000256" key="9">
    <source>
        <dbReference type="ARBA" id="ARBA00032183"/>
    </source>
</evidence>